<reference evidence="5 6" key="1">
    <citation type="submission" date="2018-12" db="EMBL/GenBank/DDBJ databases">
        <title>Legionella sp,whole genome shotgun sequence.</title>
        <authorList>
            <person name="Wu H."/>
        </authorList>
    </citation>
    <scope>NUCLEOTIDE SEQUENCE [LARGE SCALE GENOMIC DNA]</scope>
    <source>
        <strain evidence="6">km714</strain>
    </source>
</reference>
<keyword evidence="3" id="KW-0045">Antibiotic biosynthesis</keyword>
<comment type="caution">
    <text evidence="5">The sequence shown here is derived from an EMBL/GenBank/DDBJ whole genome shotgun (WGS) entry which is preliminary data.</text>
</comment>
<dbReference type="Pfam" id="PF02668">
    <property type="entry name" value="TauD"/>
    <property type="match status" value="1"/>
</dbReference>
<dbReference type="EMBL" id="RZGR01000001">
    <property type="protein sequence ID" value="RUQ91598.1"/>
    <property type="molecule type" value="Genomic_DNA"/>
</dbReference>
<gene>
    <name evidence="5" type="ORF">EKM59_00625</name>
</gene>
<dbReference type="PANTHER" id="PTHR10696">
    <property type="entry name" value="GAMMA-BUTYROBETAINE HYDROXYLASE-RELATED"/>
    <property type="match status" value="1"/>
</dbReference>
<dbReference type="InterPro" id="IPR042098">
    <property type="entry name" value="TauD-like_sf"/>
</dbReference>
<evidence type="ECO:0000256" key="1">
    <source>
        <dbReference type="ARBA" id="ARBA00001954"/>
    </source>
</evidence>
<dbReference type="AlphaFoldDB" id="A0A433JMJ7"/>
<feature type="domain" description="TauD/TfdA-like" evidence="4">
    <location>
        <begin position="40"/>
        <end position="336"/>
    </location>
</feature>
<protein>
    <recommendedName>
        <fullName evidence="4">TauD/TfdA-like domain-containing protein</fullName>
    </recommendedName>
</protein>
<name>A0A433JMJ7_9GAMM</name>
<evidence type="ECO:0000256" key="2">
    <source>
        <dbReference type="ARBA" id="ARBA00023002"/>
    </source>
</evidence>
<comment type="cofactor">
    <cofactor evidence="1">
        <name>Fe(2+)</name>
        <dbReference type="ChEBI" id="CHEBI:29033"/>
    </cofactor>
</comment>
<dbReference type="Gene3D" id="3.60.130.10">
    <property type="entry name" value="Clavaminate synthase-like"/>
    <property type="match status" value="1"/>
</dbReference>
<dbReference type="SUPFAM" id="SSF51197">
    <property type="entry name" value="Clavaminate synthase-like"/>
    <property type="match status" value="1"/>
</dbReference>
<dbReference type="GO" id="GO:0016706">
    <property type="term" value="F:2-oxoglutarate-dependent dioxygenase activity"/>
    <property type="evidence" value="ECO:0007669"/>
    <property type="project" value="UniProtKB-ARBA"/>
</dbReference>
<evidence type="ECO:0000256" key="3">
    <source>
        <dbReference type="ARBA" id="ARBA00023194"/>
    </source>
</evidence>
<evidence type="ECO:0000313" key="6">
    <source>
        <dbReference type="Proteomes" id="UP000288012"/>
    </source>
</evidence>
<dbReference type="InterPro" id="IPR003819">
    <property type="entry name" value="TauD/TfdA-like"/>
</dbReference>
<dbReference type="Proteomes" id="UP000288012">
    <property type="component" value="Unassembled WGS sequence"/>
</dbReference>
<evidence type="ECO:0000259" key="4">
    <source>
        <dbReference type="Pfam" id="PF02668"/>
    </source>
</evidence>
<evidence type="ECO:0000313" key="5">
    <source>
        <dbReference type="EMBL" id="RUQ91598.1"/>
    </source>
</evidence>
<dbReference type="PANTHER" id="PTHR10696:SF56">
    <property type="entry name" value="TAUD_TFDA-LIKE DOMAIN-CONTAINING PROTEIN"/>
    <property type="match status" value="1"/>
</dbReference>
<proteinExistence type="predicted"/>
<keyword evidence="6" id="KW-1185">Reference proteome</keyword>
<dbReference type="InterPro" id="IPR050411">
    <property type="entry name" value="AlphaKG_dependent_hydroxylases"/>
</dbReference>
<keyword evidence="2" id="KW-0560">Oxidoreductase</keyword>
<accession>A0A433JMJ7</accession>
<dbReference type="GO" id="GO:0017000">
    <property type="term" value="P:antibiotic biosynthetic process"/>
    <property type="evidence" value="ECO:0007669"/>
    <property type="project" value="UniProtKB-KW"/>
</dbReference>
<sequence>MSVFMACSANIPVIAAPANKPASPGLLLELLVAQHSNYMQKLKEHGAILFRGFNCNNPDDFSNIIEACRLGKRCSTKDYDFPRTVLPNDVYTSSDLPPDIALPLHHEKPRTKNPPNYIYFCCVIPPEQGGGTIFANAADIWRDMPFAIQEKLLKHGVMYQSFFHGATLQYHALRKILANSARSWRDYFGSDKEKITEKLSHTGIETIWSKKDRDLITRQYLPGVLQHPLTRQNVWFNCAAYLNYYSNFLFGELNALPLHQYLAGRYLIFKDILPLVCHYGNGQAFSSLEIEEINRIIQRHSHVFKWQKGDFMIVDNITWMHGKQPHQGNRLLYSCMTAY</sequence>
<dbReference type="RefSeq" id="WP_127057051.1">
    <property type="nucleotide sequence ID" value="NZ_RZGR01000001.1"/>
</dbReference>
<organism evidence="5 6">
    <name type="scientific">Legionella septentrionalis</name>
    <dbReference type="NCBI Taxonomy" id="2498109"/>
    <lineage>
        <taxon>Bacteria</taxon>
        <taxon>Pseudomonadati</taxon>
        <taxon>Pseudomonadota</taxon>
        <taxon>Gammaproteobacteria</taxon>
        <taxon>Legionellales</taxon>
        <taxon>Legionellaceae</taxon>
        <taxon>Legionella</taxon>
    </lineage>
</organism>